<proteinExistence type="predicted"/>
<dbReference type="PANTHER" id="PTHR46558">
    <property type="entry name" value="TRACRIPTIONAL REGULATORY PROTEIN-RELATED-RELATED"/>
    <property type="match status" value="1"/>
</dbReference>
<dbReference type="Pfam" id="PF01381">
    <property type="entry name" value="HTH_3"/>
    <property type="match status" value="1"/>
</dbReference>
<evidence type="ECO:0000259" key="2">
    <source>
        <dbReference type="PROSITE" id="PS50943"/>
    </source>
</evidence>
<sequence length="128" mass="15347">MTINKRIVYLREKKEWSQRELARRISLNTSVMNRIESGDRPIKDHELAKLSEVLDVSSDYLLGRSNSPDLSENEEFEAFKNNPDLQRWFYELPKSDEEDLEQLREMWEIIKKRRKSSDKNGGKNFKRK</sequence>
<evidence type="ECO:0000256" key="1">
    <source>
        <dbReference type="ARBA" id="ARBA00023125"/>
    </source>
</evidence>
<dbReference type="InterPro" id="IPR010982">
    <property type="entry name" value="Lambda_DNA-bd_dom_sf"/>
</dbReference>
<dbReference type="CDD" id="cd00093">
    <property type="entry name" value="HTH_XRE"/>
    <property type="match status" value="1"/>
</dbReference>
<dbReference type="SMART" id="SM00530">
    <property type="entry name" value="HTH_XRE"/>
    <property type="match status" value="1"/>
</dbReference>
<dbReference type="PANTHER" id="PTHR46558:SF11">
    <property type="entry name" value="HTH-TYPE TRANSCRIPTIONAL REGULATOR XRE"/>
    <property type="match status" value="1"/>
</dbReference>
<evidence type="ECO:0000313" key="4">
    <source>
        <dbReference type="Proteomes" id="UP001596410"/>
    </source>
</evidence>
<dbReference type="Proteomes" id="UP001596410">
    <property type="component" value="Unassembled WGS sequence"/>
</dbReference>
<keyword evidence="1" id="KW-0238">DNA-binding</keyword>
<accession>A0ABW2EM99</accession>
<dbReference type="InterPro" id="IPR001387">
    <property type="entry name" value="Cro/C1-type_HTH"/>
</dbReference>
<dbReference type="Gene3D" id="1.10.260.40">
    <property type="entry name" value="lambda repressor-like DNA-binding domains"/>
    <property type="match status" value="1"/>
</dbReference>
<dbReference type="RefSeq" id="WP_204707172.1">
    <property type="nucleotide sequence ID" value="NZ_JBHSZV010000014.1"/>
</dbReference>
<protein>
    <submittedName>
        <fullName evidence="3">Helix-turn-helix domain-containing protein</fullName>
    </submittedName>
</protein>
<dbReference type="PROSITE" id="PS50943">
    <property type="entry name" value="HTH_CROC1"/>
    <property type="match status" value="1"/>
</dbReference>
<feature type="domain" description="HTH cro/C1-type" evidence="2">
    <location>
        <begin position="7"/>
        <end position="61"/>
    </location>
</feature>
<evidence type="ECO:0000313" key="3">
    <source>
        <dbReference type="EMBL" id="MFC7061652.1"/>
    </source>
</evidence>
<organism evidence="3 4">
    <name type="scientific">Halobacillus seohaensis</name>
    <dbReference type="NCBI Taxonomy" id="447421"/>
    <lineage>
        <taxon>Bacteria</taxon>
        <taxon>Bacillati</taxon>
        <taxon>Bacillota</taxon>
        <taxon>Bacilli</taxon>
        <taxon>Bacillales</taxon>
        <taxon>Bacillaceae</taxon>
        <taxon>Halobacillus</taxon>
    </lineage>
</organism>
<dbReference type="EMBL" id="JBHSZV010000014">
    <property type="protein sequence ID" value="MFC7061652.1"/>
    <property type="molecule type" value="Genomic_DNA"/>
</dbReference>
<name>A0ABW2EM99_9BACI</name>
<reference evidence="4" key="1">
    <citation type="journal article" date="2019" name="Int. J. Syst. Evol. Microbiol.">
        <title>The Global Catalogue of Microorganisms (GCM) 10K type strain sequencing project: providing services to taxonomists for standard genome sequencing and annotation.</title>
        <authorList>
            <consortium name="The Broad Institute Genomics Platform"/>
            <consortium name="The Broad Institute Genome Sequencing Center for Infectious Disease"/>
            <person name="Wu L."/>
            <person name="Ma J."/>
        </authorList>
    </citation>
    <scope>NUCLEOTIDE SEQUENCE [LARGE SCALE GENOMIC DNA]</scope>
    <source>
        <strain evidence="4">CGMCC 4.1621</strain>
    </source>
</reference>
<comment type="caution">
    <text evidence="3">The sequence shown here is derived from an EMBL/GenBank/DDBJ whole genome shotgun (WGS) entry which is preliminary data.</text>
</comment>
<keyword evidence="4" id="KW-1185">Reference proteome</keyword>
<gene>
    <name evidence="3" type="ORF">ACFQIC_07240</name>
</gene>
<dbReference type="SUPFAM" id="SSF47413">
    <property type="entry name" value="lambda repressor-like DNA-binding domains"/>
    <property type="match status" value="1"/>
</dbReference>